<evidence type="ECO:0000256" key="1">
    <source>
        <dbReference type="ARBA" id="ARBA00022598"/>
    </source>
</evidence>
<feature type="binding site" evidence="7">
    <location>
        <position position="430"/>
    </location>
    <ligand>
        <name>Mg(2+)</name>
        <dbReference type="ChEBI" id="CHEBI:18420"/>
        <label>1</label>
    </ligand>
</feature>
<keyword evidence="7 8" id="KW-0460">Magnesium</keyword>
<evidence type="ECO:0000313" key="11">
    <source>
        <dbReference type="EMBL" id="TQM65869.1"/>
    </source>
</evidence>
<dbReference type="GO" id="GO:0006430">
    <property type="term" value="P:lysyl-tRNA aminoacylation"/>
    <property type="evidence" value="ECO:0007669"/>
    <property type="project" value="UniProtKB-UniRule"/>
</dbReference>
<feature type="binding site" evidence="7">
    <location>
        <position position="423"/>
    </location>
    <ligand>
        <name>Mg(2+)</name>
        <dbReference type="ChEBI" id="CHEBI:18420"/>
        <label>1</label>
    </ligand>
</feature>
<dbReference type="AlphaFoldDB" id="A0A543I5L8"/>
<feature type="domain" description="Aminoacyl-transfer RNA synthetases class-II family profile" evidence="10">
    <location>
        <begin position="196"/>
        <end position="506"/>
    </location>
</feature>
<evidence type="ECO:0000256" key="2">
    <source>
        <dbReference type="ARBA" id="ARBA00022723"/>
    </source>
</evidence>
<dbReference type="SUPFAM" id="SSF55681">
    <property type="entry name" value="Class II aaRS and biotin synthetases"/>
    <property type="match status" value="1"/>
</dbReference>
<dbReference type="InterPro" id="IPR006195">
    <property type="entry name" value="aa-tRNA-synth_II"/>
</dbReference>
<keyword evidence="3 7" id="KW-0547">Nucleotide-binding</keyword>
<dbReference type="Gene3D" id="3.30.930.10">
    <property type="entry name" value="Bira Bifunctional Protein, Domain 2"/>
    <property type="match status" value="1"/>
</dbReference>
<evidence type="ECO:0000256" key="4">
    <source>
        <dbReference type="ARBA" id="ARBA00022840"/>
    </source>
</evidence>
<dbReference type="PANTHER" id="PTHR42918:SF15">
    <property type="entry name" value="LYSINE--TRNA LIGASE, CHLOROPLASTIC_MITOCHONDRIAL"/>
    <property type="match status" value="1"/>
</dbReference>
<dbReference type="PRINTS" id="PR00982">
    <property type="entry name" value="TRNASYNTHLYS"/>
</dbReference>
<name>A0A543I5L8_9MICO</name>
<reference evidence="11 12" key="1">
    <citation type="submission" date="2019-06" db="EMBL/GenBank/DDBJ databases">
        <title>Sequencing the genomes of 1000 actinobacteria strains.</title>
        <authorList>
            <person name="Klenk H.-P."/>
        </authorList>
    </citation>
    <scope>NUCLEOTIDE SEQUENCE [LARGE SCALE GENOMIC DNA]</scope>
    <source>
        <strain evidence="11 12">DSM 18031</strain>
    </source>
</reference>
<gene>
    <name evidence="7" type="primary">lysS</name>
    <name evidence="11" type="ORF">FB466_0686</name>
</gene>
<dbReference type="Gene3D" id="2.40.50.140">
    <property type="entry name" value="Nucleic acid-binding proteins"/>
    <property type="match status" value="1"/>
</dbReference>
<dbReference type="PANTHER" id="PTHR42918">
    <property type="entry name" value="LYSYL-TRNA SYNTHETASE"/>
    <property type="match status" value="1"/>
</dbReference>
<comment type="similarity">
    <text evidence="7">Belongs to the class-II aminoacyl-tRNA synthetase family.</text>
</comment>
<dbReference type="OrthoDB" id="9801152at2"/>
<dbReference type="GO" id="GO:0000287">
    <property type="term" value="F:magnesium ion binding"/>
    <property type="evidence" value="ECO:0007669"/>
    <property type="project" value="UniProtKB-UniRule"/>
</dbReference>
<dbReference type="Proteomes" id="UP000318331">
    <property type="component" value="Unassembled WGS sequence"/>
</dbReference>
<comment type="caution">
    <text evidence="11">The sequence shown here is derived from an EMBL/GenBank/DDBJ whole genome shotgun (WGS) entry which is preliminary data.</text>
</comment>
<dbReference type="RefSeq" id="WP_141915828.1">
    <property type="nucleotide sequence ID" value="NZ_BAAAYS010000030.1"/>
</dbReference>
<dbReference type="GO" id="GO:0000049">
    <property type="term" value="F:tRNA binding"/>
    <property type="evidence" value="ECO:0007669"/>
    <property type="project" value="TreeGrafter"/>
</dbReference>
<dbReference type="InterPro" id="IPR002313">
    <property type="entry name" value="Lys-tRNA-ligase_II"/>
</dbReference>
<dbReference type="InterPro" id="IPR012340">
    <property type="entry name" value="NA-bd_OB-fold"/>
</dbReference>
<evidence type="ECO:0000256" key="8">
    <source>
        <dbReference type="RuleBase" id="RU000336"/>
    </source>
</evidence>
<dbReference type="InterPro" id="IPR044136">
    <property type="entry name" value="Lys-tRNA-ligase_II_N"/>
</dbReference>
<evidence type="ECO:0000256" key="3">
    <source>
        <dbReference type="ARBA" id="ARBA00022741"/>
    </source>
</evidence>
<dbReference type="EMBL" id="VFPN01000001">
    <property type="protein sequence ID" value="TQM65869.1"/>
    <property type="molecule type" value="Genomic_DNA"/>
</dbReference>
<evidence type="ECO:0000256" key="9">
    <source>
        <dbReference type="SAM" id="MobiDB-lite"/>
    </source>
</evidence>
<keyword evidence="1 7" id="KW-0436">Ligase</keyword>
<dbReference type="HAMAP" id="MF_00252">
    <property type="entry name" value="Lys_tRNA_synth_class2"/>
    <property type="match status" value="1"/>
</dbReference>
<dbReference type="NCBIfam" id="TIGR00499">
    <property type="entry name" value="lysS_bact"/>
    <property type="match status" value="1"/>
</dbReference>
<dbReference type="EC" id="6.1.1.6" evidence="7"/>
<feature type="binding site" evidence="7">
    <location>
        <position position="430"/>
    </location>
    <ligand>
        <name>Mg(2+)</name>
        <dbReference type="ChEBI" id="CHEBI:18420"/>
        <label>2</label>
    </ligand>
</feature>
<sequence length="509" mass="55350">MSDTTTSAADSAAAEPTADDISEQKAVRLAKRERLINEAADAGGGAYPVSVPITHTIPEVRAAYATLETDTATGDTVALAGRVVFARNTGKLCFASLQSGDGSRIQAMVSLAEVGAESLQRWKELVDLGDHVFVSGEVISSRRGELSVMVTDWAIAAKALLPLPTLHNELNEETRVRQRYLDLIVREQARQTVLARSTTMTSLRTTFAQHSFVEVETPMLQTLHGGASARPFSTHSNAFDTELYLRIAPELFLKRAVVGGIDRVFEINRNFRNEGADSTHSPEFAMLEAYEAYGDYTSIADLTQELIQNAALAVSGSHVVTWADGTEYDLGGTWDRISMYESLSEAAGVVITPQTSVGELLALADRLGVEVALPNHGKLVEELWEHCVKGDLTAPTFVLDFPVETSPLTRAHRSIEGVVEKWDLYIRGFELATGYSELVDPVVQRERFIAQARQAAAGDLEAMSLDEEFLRALEHGMPPSGGMGMGVDRLLMALTGLGIRETILFPLVK</sequence>
<dbReference type="PROSITE" id="PS50862">
    <property type="entry name" value="AA_TRNA_LIGASE_II"/>
    <property type="match status" value="1"/>
</dbReference>
<evidence type="ECO:0000256" key="5">
    <source>
        <dbReference type="ARBA" id="ARBA00023146"/>
    </source>
</evidence>
<organism evidence="11 12">
    <name type="scientific">Klugiella xanthotipulae</name>
    <dbReference type="NCBI Taxonomy" id="244735"/>
    <lineage>
        <taxon>Bacteria</taxon>
        <taxon>Bacillati</taxon>
        <taxon>Actinomycetota</taxon>
        <taxon>Actinomycetes</taxon>
        <taxon>Micrococcales</taxon>
        <taxon>Microbacteriaceae</taxon>
        <taxon>Klugiella</taxon>
    </lineage>
</organism>
<feature type="compositionally biased region" description="Low complexity" evidence="9">
    <location>
        <begin position="1"/>
        <end position="16"/>
    </location>
</feature>
<dbReference type="InterPro" id="IPR018149">
    <property type="entry name" value="Lys-tRNA-synth_II_C"/>
</dbReference>
<dbReference type="NCBIfam" id="NF001756">
    <property type="entry name" value="PRK00484.1"/>
    <property type="match status" value="1"/>
</dbReference>
<evidence type="ECO:0000256" key="6">
    <source>
        <dbReference type="ARBA" id="ARBA00048573"/>
    </source>
</evidence>
<dbReference type="GO" id="GO:0005829">
    <property type="term" value="C:cytosol"/>
    <property type="evidence" value="ECO:0007669"/>
    <property type="project" value="TreeGrafter"/>
</dbReference>
<dbReference type="InterPro" id="IPR045864">
    <property type="entry name" value="aa-tRNA-synth_II/BPL/LPL"/>
</dbReference>
<keyword evidence="2 7" id="KW-0479">Metal-binding</keyword>
<dbReference type="SUPFAM" id="SSF50249">
    <property type="entry name" value="Nucleic acid-binding proteins"/>
    <property type="match status" value="1"/>
</dbReference>
<dbReference type="CDD" id="cd04322">
    <property type="entry name" value="LysRS_N"/>
    <property type="match status" value="1"/>
</dbReference>
<comment type="subcellular location">
    <subcellularLocation>
        <location evidence="7">Cytoplasm</location>
    </subcellularLocation>
</comment>
<dbReference type="Pfam" id="PF01336">
    <property type="entry name" value="tRNA_anti-codon"/>
    <property type="match status" value="1"/>
</dbReference>
<accession>A0A543I5L8</accession>
<keyword evidence="5 7" id="KW-0030">Aminoacyl-tRNA synthetase</keyword>
<evidence type="ECO:0000313" key="12">
    <source>
        <dbReference type="Proteomes" id="UP000318331"/>
    </source>
</evidence>
<dbReference type="GO" id="GO:0004824">
    <property type="term" value="F:lysine-tRNA ligase activity"/>
    <property type="evidence" value="ECO:0007669"/>
    <property type="project" value="UniProtKB-UniRule"/>
</dbReference>
<proteinExistence type="inferred from homology"/>
<dbReference type="GO" id="GO:0005524">
    <property type="term" value="F:ATP binding"/>
    <property type="evidence" value="ECO:0007669"/>
    <property type="project" value="UniProtKB-UniRule"/>
</dbReference>
<keyword evidence="7" id="KW-0648">Protein biosynthesis</keyword>
<comment type="catalytic activity">
    <reaction evidence="6 7 8">
        <text>tRNA(Lys) + L-lysine + ATP = L-lysyl-tRNA(Lys) + AMP + diphosphate</text>
        <dbReference type="Rhea" id="RHEA:20792"/>
        <dbReference type="Rhea" id="RHEA-COMP:9696"/>
        <dbReference type="Rhea" id="RHEA-COMP:9697"/>
        <dbReference type="ChEBI" id="CHEBI:30616"/>
        <dbReference type="ChEBI" id="CHEBI:32551"/>
        <dbReference type="ChEBI" id="CHEBI:33019"/>
        <dbReference type="ChEBI" id="CHEBI:78442"/>
        <dbReference type="ChEBI" id="CHEBI:78529"/>
        <dbReference type="ChEBI" id="CHEBI:456215"/>
        <dbReference type="EC" id="6.1.1.6"/>
    </reaction>
</comment>
<evidence type="ECO:0000259" key="10">
    <source>
        <dbReference type="PROSITE" id="PS50862"/>
    </source>
</evidence>
<keyword evidence="7" id="KW-0963">Cytoplasm</keyword>
<dbReference type="Pfam" id="PF00152">
    <property type="entry name" value="tRNA-synt_2"/>
    <property type="match status" value="1"/>
</dbReference>
<keyword evidence="12" id="KW-1185">Reference proteome</keyword>
<keyword evidence="4 7" id="KW-0067">ATP-binding</keyword>
<feature type="region of interest" description="Disordered" evidence="9">
    <location>
        <begin position="1"/>
        <end position="23"/>
    </location>
</feature>
<protein>
    <recommendedName>
        <fullName evidence="7">Lysine--tRNA ligase</fullName>
        <ecNumber evidence="7">6.1.1.6</ecNumber>
    </recommendedName>
    <alternativeName>
        <fullName evidence="7">Lysyl-tRNA synthetase</fullName>
        <shortName evidence="7">LysRS</shortName>
    </alternativeName>
</protein>
<evidence type="ECO:0000256" key="7">
    <source>
        <dbReference type="HAMAP-Rule" id="MF_00252"/>
    </source>
</evidence>
<dbReference type="InterPro" id="IPR004364">
    <property type="entry name" value="Aa-tRNA-synt_II"/>
</dbReference>
<comment type="cofactor">
    <cofactor evidence="7 8">
        <name>Mg(2+)</name>
        <dbReference type="ChEBI" id="CHEBI:18420"/>
    </cofactor>
    <text evidence="7 8">Binds 3 Mg(2+) ions per subunit.</text>
</comment>
<dbReference type="InterPro" id="IPR004365">
    <property type="entry name" value="NA-bd_OB_tRNA"/>
</dbReference>
<comment type="subunit">
    <text evidence="7">Homodimer.</text>
</comment>